<dbReference type="AlphaFoldDB" id="A0A7K3RZ43"/>
<dbReference type="EMBL" id="JAAGMP010000895">
    <property type="protein sequence ID" value="NEC20505.1"/>
    <property type="molecule type" value="Genomic_DNA"/>
</dbReference>
<name>A0A7K3RZ43_9ACTN</name>
<evidence type="ECO:0000313" key="1">
    <source>
        <dbReference type="EMBL" id="NEC20505.1"/>
    </source>
</evidence>
<comment type="caution">
    <text evidence="1">The sequence shown here is derived from an EMBL/GenBank/DDBJ whole genome shotgun (WGS) entry which is preliminary data.</text>
</comment>
<evidence type="ECO:0000313" key="2">
    <source>
        <dbReference type="Proteomes" id="UP000469670"/>
    </source>
</evidence>
<dbReference type="Proteomes" id="UP000469670">
    <property type="component" value="Unassembled WGS sequence"/>
</dbReference>
<protein>
    <submittedName>
        <fullName evidence="1">Uncharacterized protein</fullName>
    </submittedName>
</protein>
<reference evidence="1 2" key="1">
    <citation type="submission" date="2020-01" db="EMBL/GenBank/DDBJ databases">
        <title>Insect and environment-associated Actinomycetes.</title>
        <authorList>
            <person name="Currrie C."/>
            <person name="Chevrette M."/>
            <person name="Carlson C."/>
            <person name="Stubbendieck R."/>
            <person name="Wendt-Pienkowski E."/>
        </authorList>
    </citation>
    <scope>NUCLEOTIDE SEQUENCE [LARGE SCALE GENOMIC DNA]</scope>
    <source>
        <strain evidence="1 2">SID7590</strain>
    </source>
</reference>
<dbReference type="RefSeq" id="WP_164204256.1">
    <property type="nucleotide sequence ID" value="NZ_JAAGMP010000895.1"/>
</dbReference>
<sequence>MTSDPGRVLTQHALTGAWLSMALPLGDLEYGPELNGPGSLTGTLSPRLLSQNPNLISPGTTLIYVEEDGQLRWGGLVWHLEMQGDKLALEAASWSSYLQKRRDLDGNYGGRGPYVYADPCTVIRDIWAYAQSIPDGNLGVTVDSTTSTAKVGTPAEPLASPFWEKPVLGEAVDNLVSGEATPDYTCDVAWNTGKTAPVRRVRLGWPRLGARRTDISFSSGVNIIEDPPVTMAADDYAQVVIATGEGDGSAKPSEISAVRNGRLRLEHLIDIPDVKGRDILASRAAAERIRRQNLGSVDQITIRNTSAAPFGSWQIGDDVYTRVNNAWTSYVGWRRITGWRIQPHANGGPRAVVDLQPADAFQHGGVTS</sequence>
<organism evidence="1 2">
    <name type="scientific">Streptomyces parvus</name>
    <dbReference type="NCBI Taxonomy" id="66428"/>
    <lineage>
        <taxon>Bacteria</taxon>
        <taxon>Bacillati</taxon>
        <taxon>Actinomycetota</taxon>
        <taxon>Actinomycetes</taxon>
        <taxon>Kitasatosporales</taxon>
        <taxon>Streptomycetaceae</taxon>
        <taxon>Streptomyces</taxon>
    </lineage>
</organism>
<proteinExistence type="predicted"/>
<gene>
    <name evidence="1" type="ORF">G3I50_19975</name>
</gene>
<accession>A0A7K3RZ43</accession>